<evidence type="ECO:0000313" key="3">
    <source>
        <dbReference type="Proteomes" id="UP000694844"/>
    </source>
</evidence>
<feature type="transmembrane region" description="Helical" evidence="1">
    <location>
        <begin position="12"/>
        <end position="36"/>
    </location>
</feature>
<gene>
    <name evidence="2 4" type="primary">ND6</name>
</gene>
<feature type="transmembrane region" description="Helical" evidence="1">
    <location>
        <begin position="48"/>
        <end position="69"/>
    </location>
</feature>
<reference evidence="4" key="4">
    <citation type="submission" date="2025-04" db="UniProtKB">
        <authorList>
            <consortium name="RefSeq"/>
        </authorList>
    </citation>
    <scope>IDENTIFICATION</scope>
</reference>
<evidence type="ECO:0000256" key="1">
    <source>
        <dbReference type="SAM" id="Phobius"/>
    </source>
</evidence>
<sequence>MMKLMVISIFSLYLINSLFPASLFFLSLVISLTVLWEIGAYFSDFLSLLSFMVYISGITAVIGYFITFFPKTSEGSFFDPCIFSIAYVVSSMFWSMVFFVVPSFGSDLIGPQATILSMSFYGQVLLLLAPSLLIVMVGVVIMTKPERMTLRRW</sequence>
<protein>
    <submittedName>
        <fullName evidence="2 4">NADH dehydrogenase subunit 6</fullName>
    </submittedName>
</protein>
<evidence type="ECO:0000313" key="4">
    <source>
        <dbReference type="RefSeq" id="YP_254657.1"/>
    </source>
</evidence>
<geneLocation type="mitochondrion" evidence="2 4"/>
<proteinExistence type="predicted"/>
<dbReference type="RefSeq" id="YP_254657.1">
    <property type="nucleotide sequence ID" value="NC_007175.2"/>
</dbReference>
<dbReference type="AlphaFoldDB" id="Q4KRX3"/>
<reference evidence="4" key="2">
    <citation type="submission" date="2005-07" db="EMBL/GenBank/DDBJ databases">
        <authorList>
            <consortium name="NCBI Genome Project"/>
        </authorList>
    </citation>
    <scope>NUCLEOTIDE SEQUENCE</scope>
</reference>
<dbReference type="Proteomes" id="UP000694844">
    <property type="component" value="Mitochondrion MT"/>
</dbReference>
<keyword evidence="2 4" id="KW-0496">Mitochondrion</keyword>
<accession>Q4KRX3</accession>
<feature type="transmembrane region" description="Helical" evidence="1">
    <location>
        <begin position="81"/>
        <end position="100"/>
    </location>
</feature>
<name>Q4KRX3_CRAVI</name>
<keyword evidence="1" id="KW-0812">Transmembrane</keyword>
<keyword evidence="3" id="KW-1185">Reference proteome</keyword>
<keyword evidence="1" id="KW-1133">Transmembrane helix</keyword>
<reference evidence="2 3" key="1">
    <citation type="journal article" date="2005" name="Mar. Biotechnol.">
        <title>Complete mitochondrial DNA sequence of the eastern oyster Crassostrea virginica.</title>
        <authorList>
            <person name="Milbury C.A."/>
            <person name="Gaffney P.M."/>
        </authorList>
    </citation>
    <scope>NUCLEOTIDE SEQUENCE</scope>
</reference>
<keyword evidence="1" id="KW-0472">Membrane</keyword>
<evidence type="ECO:0000313" key="2">
    <source>
        <dbReference type="EMBL" id="AAW69402.1"/>
    </source>
</evidence>
<organism evidence="2">
    <name type="scientific">Crassostrea virginica</name>
    <name type="common">Eastern oyster</name>
    <dbReference type="NCBI Taxonomy" id="6565"/>
    <lineage>
        <taxon>Eukaryota</taxon>
        <taxon>Metazoa</taxon>
        <taxon>Spiralia</taxon>
        <taxon>Lophotrochozoa</taxon>
        <taxon>Mollusca</taxon>
        <taxon>Bivalvia</taxon>
        <taxon>Autobranchia</taxon>
        <taxon>Pteriomorphia</taxon>
        <taxon>Ostreida</taxon>
        <taxon>Ostreoidea</taxon>
        <taxon>Ostreidae</taxon>
        <taxon>Crassostrea</taxon>
    </lineage>
</organism>
<feature type="transmembrane region" description="Helical" evidence="1">
    <location>
        <begin position="120"/>
        <end position="142"/>
    </location>
</feature>
<dbReference type="EMBL" id="AY905542">
    <property type="protein sequence ID" value="AAW69402.1"/>
    <property type="molecule type" value="Genomic_DNA"/>
</dbReference>
<reference evidence="2" key="3">
    <citation type="submission" date="2008-03" db="EMBL/GenBank/DDBJ databases">
        <authorList>
            <person name="Milbury C.A."/>
            <person name="Gaffney P.M."/>
        </authorList>
    </citation>
    <scope>NUCLEOTIDE SEQUENCE</scope>
</reference>